<evidence type="ECO:0000256" key="9">
    <source>
        <dbReference type="ARBA" id="ARBA00023136"/>
    </source>
</evidence>
<organism evidence="13 14">
    <name type="scientific">Ephemerocybe angulata</name>
    <dbReference type="NCBI Taxonomy" id="980116"/>
    <lineage>
        <taxon>Eukaryota</taxon>
        <taxon>Fungi</taxon>
        <taxon>Dikarya</taxon>
        <taxon>Basidiomycota</taxon>
        <taxon>Agaricomycotina</taxon>
        <taxon>Agaricomycetes</taxon>
        <taxon>Agaricomycetidae</taxon>
        <taxon>Agaricales</taxon>
        <taxon>Agaricineae</taxon>
        <taxon>Psathyrellaceae</taxon>
        <taxon>Ephemerocybe</taxon>
    </lineage>
</organism>
<dbReference type="Pfam" id="PF04191">
    <property type="entry name" value="PEMT"/>
    <property type="match status" value="1"/>
</dbReference>
<dbReference type="GO" id="GO:0032259">
    <property type="term" value="P:methylation"/>
    <property type="evidence" value="ECO:0007669"/>
    <property type="project" value="UniProtKB-KW"/>
</dbReference>
<gene>
    <name evidence="13" type="ORF">D9611_013027</name>
</gene>
<keyword evidence="14" id="KW-1185">Reference proteome</keyword>
<dbReference type="UniPathway" id="UPA00753"/>
<evidence type="ECO:0000256" key="6">
    <source>
        <dbReference type="ARBA" id="ARBA00022824"/>
    </source>
</evidence>
<name>A0A8H5AUM0_9AGAR</name>
<dbReference type="OrthoDB" id="422086at2759"/>
<evidence type="ECO:0000313" key="14">
    <source>
        <dbReference type="Proteomes" id="UP000541558"/>
    </source>
</evidence>
<keyword evidence="11" id="KW-1208">Phospholipid metabolism</keyword>
<dbReference type="PANTHER" id="PTHR12714">
    <property type="entry name" value="PROTEIN-S ISOPRENYLCYSTEINE O-METHYLTRANSFERASE"/>
    <property type="match status" value="1"/>
</dbReference>
<dbReference type="PANTHER" id="PTHR12714:SF9">
    <property type="entry name" value="PROTEIN-S-ISOPRENYLCYSTEINE O-METHYLTRANSFERASE"/>
    <property type="match status" value="1"/>
</dbReference>
<comment type="subcellular location">
    <subcellularLocation>
        <location evidence="1">Endomembrane system</location>
        <topology evidence="1">Multi-pass membrane protein</topology>
    </subcellularLocation>
</comment>
<evidence type="ECO:0000256" key="7">
    <source>
        <dbReference type="ARBA" id="ARBA00022989"/>
    </source>
</evidence>
<dbReference type="Proteomes" id="UP000541558">
    <property type="component" value="Unassembled WGS sequence"/>
</dbReference>
<keyword evidence="3" id="KW-0489">Methyltransferase</keyword>
<keyword evidence="5 12" id="KW-0812">Transmembrane</keyword>
<evidence type="ECO:0000256" key="3">
    <source>
        <dbReference type="ARBA" id="ARBA00022603"/>
    </source>
</evidence>
<keyword evidence="7 12" id="KW-1133">Transmembrane helix</keyword>
<evidence type="ECO:0000256" key="1">
    <source>
        <dbReference type="ARBA" id="ARBA00004127"/>
    </source>
</evidence>
<reference evidence="13 14" key="1">
    <citation type="journal article" date="2020" name="ISME J.">
        <title>Uncovering the hidden diversity of litter-decomposition mechanisms in mushroom-forming fungi.</title>
        <authorList>
            <person name="Floudas D."/>
            <person name="Bentzer J."/>
            <person name="Ahren D."/>
            <person name="Johansson T."/>
            <person name="Persson P."/>
            <person name="Tunlid A."/>
        </authorList>
    </citation>
    <scope>NUCLEOTIDE SEQUENCE [LARGE SCALE GENOMIC DNA]</scope>
    <source>
        <strain evidence="13 14">CBS 175.51</strain>
    </source>
</reference>
<evidence type="ECO:0000256" key="2">
    <source>
        <dbReference type="ARBA" id="ARBA00022516"/>
    </source>
</evidence>
<sequence length="298" mass="33223">MHLFDLSIYRQSHAASNLAKSIPAAASISENLARRNVFRYRSAQATIHRLRRFLDVPLWDASKQASTTEGPHHTRLEREISEVAFMARSLFASESTSSESSKGADSDLRQTTYWIAGIIEAALLLASMHPSHPLSRFLISTFVWSTPGSISRLRITPTFILGNVLTFTGCMLRLSCYKSLGTFFSFELSLYNDHKLIDTGPYSVVRHPSYTGLTLGIIGAYLNQIQGSWVSECGVASYSNAPGLGSMIVALWVVFSLAVIISLFLRMPNEDKMLKARFGDEWVVWSTKVPYRLLPGVY</sequence>
<dbReference type="GO" id="GO:0006656">
    <property type="term" value="P:phosphatidylcholine biosynthetic process"/>
    <property type="evidence" value="ECO:0007669"/>
    <property type="project" value="UniProtKB-UniPathway"/>
</dbReference>
<keyword evidence="2" id="KW-0444">Lipid biosynthesis</keyword>
<evidence type="ECO:0000256" key="4">
    <source>
        <dbReference type="ARBA" id="ARBA00022691"/>
    </source>
</evidence>
<evidence type="ECO:0000313" key="13">
    <source>
        <dbReference type="EMBL" id="KAF5311196.1"/>
    </source>
</evidence>
<evidence type="ECO:0000256" key="12">
    <source>
        <dbReference type="SAM" id="Phobius"/>
    </source>
</evidence>
<accession>A0A8H5AUM0</accession>
<dbReference type="EMBL" id="JAACJK010000228">
    <property type="protein sequence ID" value="KAF5311196.1"/>
    <property type="molecule type" value="Genomic_DNA"/>
</dbReference>
<dbReference type="GO" id="GO:0008168">
    <property type="term" value="F:methyltransferase activity"/>
    <property type="evidence" value="ECO:0007669"/>
    <property type="project" value="UniProtKB-KW"/>
</dbReference>
<proteinExistence type="predicted"/>
<keyword evidence="10" id="KW-0594">Phospholipid biosynthesis</keyword>
<evidence type="ECO:0000256" key="10">
    <source>
        <dbReference type="ARBA" id="ARBA00023209"/>
    </source>
</evidence>
<keyword evidence="8" id="KW-0443">Lipid metabolism</keyword>
<keyword evidence="3" id="KW-0808">Transferase</keyword>
<keyword evidence="6" id="KW-0256">Endoplasmic reticulum</keyword>
<dbReference type="AlphaFoldDB" id="A0A8H5AUM0"/>
<keyword evidence="9 12" id="KW-0472">Membrane</keyword>
<dbReference type="InterPro" id="IPR007318">
    <property type="entry name" value="Phopholipid_MeTrfase"/>
</dbReference>
<protein>
    <recommendedName>
        <fullName evidence="15">Protein-S-isoprenylcysteine O-methyltransferase</fullName>
    </recommendedName>
</protein>
<feature type="transmembrane region" description="Helical" evidence="12">
    <location>
        <begin position="243"/>
        <end position="265"/>
    </location>
</feature>
<dbReference type="Gene3D" id="1.20.120.1630">
    <property type="match status" value="1"/>
</dbReference>
<evidence type="ECO:0000256" key="11">
    <source>
        <dbReference type="ARBA" id="ARBA00023264"/>
    </source>
</evidence>
<dbReference type="GO" id="GO:0012505">
    <property type="term" value="C:endomembrane system"/>
    <property type="evidence" value="ECO:0007669"/>
    <property type="project" value="UniProtKB-SubCell"/>
</dbReference>
<evidence type="ECO:0000256" key="5">
    <source>
        <dbReference type="ARBA" id="ARBA00022692"/>
    </source>
</evidence>
<keyword evidence="4" id="KW-0949">S-adenosyl-L-methionine</keyword>
<evidence type="ECO:0008006" key="15">
    <source>
        <dbReference type="Google" id="ProtNLM"/>
    </source>
</evidence>
<evidence type="ECO:0000256" key="8">
    <source>
        <dbReference type="ARBA" id="ARBA00023098"/>
    </source>
</evidence>
<comment type="caution">
    <text evidence="13">The sequence shown here is derived from an EMBL/GenBank/DDBJ whole genome shotgun (WGS) entry which is preliminary data.</text>
</comment>